<keyword evidence="1" id="KW-0255">Endonuclease</keyword>
<dbReference type="Proteomes" id="UP000541352">
    <property type="component" value="Unassembled WGS sequence"/>
</dbReference>
<keyword evidence="2" id="KW-1185">Reference proteome</keyword>
<dbReference type="EMBL" id="JACIBY010000005">
    <property type="protein sequence ID" value="MBB3839048.1"/>
    <property type="molecule type" value="Genomic_DNA"/>
</dbReference>
<name>A0A7W5ZLH6_9BACT</name>
<proteinExistence type="predicted"/>
<evidence type="ECO:0000313" key="1">
    <source>
        <dbReference type="EMBL" id="MBB3839048.1"/>
    </source>
</evidence>
<keyword evidence="1" id="KW-0540">Nuclease</keyword>
<organism evidence="1 2">
    <name type="scientific">Runella defluvii</name>
    <dbReference type="NCBI Taxonomy" id="370973"/>
    <lineage>
        <taxon>Bacteria</taxon>
        <taxon>Pseudomonadati</taxon>
        <taxon>Bacteroidota</taxon>
        <taxon>Cytophagia</taxon>
        <taxon>Cytophagales</taxon>
        <taxon>Spirosomataceae</taxon>
        <taxon>Runella</taxon>
    </lineage>
</organism>
<reference evidence="1 2" key="1">
    <citation type="submission" date="2020-08" db="EMBL/GenBank/DDBJ databases">
        <title>Genomic Encyclopedia of Type Strains, Phase IV (KMG-IV): sequencing the most valuable type-strain genomes for metagenomic binning, comparative biology and taxonomic classification.</title>
        <authorList>
            <person name="Goeker M."/>
        </authorList>
    </citation>
    <scope>NUCLEOTIDE SEQUENCE [LARGE SCALE GENOMIC DNA]</scope>
    <source>
        <strain evidence="1 2">DSM 17976</strain>
    </source>
</reference>
<dbReference type="AlphaFoldDB" id="A0A7W5ZLH6"/>
<evidence type="ECO:0000313" key="2">
    <source>
        <dbReference type="Proteomes" id="UP000541352"/>
    </source>
</evidence>
<protein>
    <submittedName>
        <fullName evidence="1">mRNA-degrading endonuclease RelE of RelBE toxin-antitoxin system</fullName>
    </submittedName>
</protein>
<accession>A0A7W5ZLH6</accession>
<comment type="caution">
    <text evidence="1">The sequence shown here is derived from an EMBL/GenBank/DDBJ whole genome shotgun (WGS) entry which is preliminary data.</text>
</comment>
<sequence length="89" mass="10099">MNFDIVLTEDFKKEFKRLHKKYSSLPEDITKLGESLKDNPLTGTAIGKDCYKIRIPIKSKNKGKSAGGRVITFQPDKSLDTKLRESLNL</sequence>
<dbReference type="GO" id="GO:0004519">
    <property type="term" value="F:endonuclease activity"/>
    <property type="evidence" value="ECO:0007669"/>
    <property type="project" value="UniProtKB-KW"/>
</dbReference>
<keyword evidence="1" id="KW-0378">Hydrolase</keyword>
<gene>
    <name evidence="1" type="ORF">FHS57_003054</name>
</gene>